<dbReference type="AlphaFoldDB" id="A0A9W9PJU5"/>
<dbReference type="PANTHER" id="PTHR43669">
    <property type="entry name" value="5-KETO-D-GLUCONATE 5-REDUCTASE"/>
    <property type="match status" value="1"/>
</dbReference>
<dbReference type="InterPro" id="IPR002347">
    <property type="entry name" value="SDR_fam"/>
</dbReference>
<proteinExistence type="inferred from homology"/>
<dbReference type="OrthoDB" id="5336600at2759"/>
<dbReference type="InterPro" id="IPR036291">
    <property type="entry name" value="NAD(P)-bd_dom_sf"/>
</dbReference>
<dbReference type="GO" id="GO:0016491">
    <property type="term" value="F:oxidoreductase activity"/>
    <property type="evidence" value="ECO:0007669"/>
    <property type="project" value="UniProtKB-KW"/>
</dbReference>
<reference evidence="3" key="2">
    <citation type="journal article" date="2023" name="IMA Fungus">
        <title>Comparative genomic study of the Penicillium genus elucidates a diverse pangenome and 15 lateral gene transfer events.</title>
        <authorList>
            <person name="Petersen C."/>
            <person name="Sorensen T."/>
            <person name="Nielsen M.R."/>
            <person name="Sondergaard T.E."/>
            <person name="Sorensen J.L."/>
            <person name="Fitzpatrick D.A."/>
            <person name="Frisvad J.C."/>
            <person name="Nielsen K.L."/>
        </authorList>
    </citation>
    <scope>NUCLEOTIDE SEQUENCE</scope>
    <source>
        <strain evidence="3">IBT 19713</strain>
    </source>
</reference>
<evidence type="ECO:0000256" key="1">
    <source>
        <dbReference type="ARBA" id="ARBA00006484"/>
    </source>
</evidence>
<organism evidence="3 4">
    <name type="scientific">Penicillium chermesinum</name>
    <dbReference type="NCBI Taxonomy" id="63820"/>
    <lineage>
        <taxon>Eukaryota</taxon>
        <taxon>Fungi</taxon>
        <taxon>Dikarya</taxon>
        <taxon>Ascomycota</taxon>
        <taxon>Pezizomycotina</taxon>
        <taxon>Eurotiomycetes</taxon>
        <taxon>Eurotiomycetidae</taxon>
        <taxon>Eurotiales</taxon>
        <taxon>Aspergillaceae</taxon>
        <taxon>Penicillium</taxon>
    </lineage>
</organism>
<dbReference type="Proteomes" id="UP001150941">
    <property type="component" value="Unassembled WGS sequence"/>
</dbReference>
<dbReference type="RefSeq" id="XP_058335552.1">
    <property type="nucleotide sequence ID" value="XM_058469521.1"/>
</dbReference>
<protein>
    <recommendedName>
        <fullName evidence="5">Short-chain dehydrogenase</fullName>
    </recommendedName>
</protein>
<dbReference type="Pfam" id="PF13561">
    <property type="entry name" value="adh_short_C2"/>
    <property type="match status" value="1"/>
</dbReference>
<dbReference type="PANTHER" id="PTHR43669:SF4">
    <property type="entry name" value="SHORT-CHAIN DEHYDROGENASE"/>
    <property type="match status" value="1"/>
</dbReference>
<dbReference type="SUPFAM" id="SSF51735">
    <property type="entry name" value="NAD(P)-binding Rossmann-fold domains"/>
    <property type="match status" value="1"/>
</dbReference>
<reference evidence="3" key="1">
    <citation type="submission" date="2022-11" db="EMBL/GenBank/DDBJ databases">
        <authorList>
            <person name="Petersen C."/>
        </authorList>
    </citation>
    <scope>NUCLEOTIDE SEQUENCE</scope>
    <source>
        <strain evidence="3">IBT 19713</strain>
    </source>
</reference>
<keyword evidence="4" id="KW-1185">Reference proteome</keyword>
<evidence type="ECO:0000256" key="2">
    <source>
        <dbReference type="ARBA" id="ARBA00023002"/>
    </source>
</evidence>
<gene>
    <name evidence="3" type="ORF">N7468_000224</name>
</gene>
<comment type="caution">
    <text evidence="3">The sequence shown here is derived from an EMBL/GenBank/DDBJ whole genome shotgun (WGS) entry which is preliminary data.</text>
</comment>
<comment type="similarity">
    <text evidence="1">Belongs to the short-chain dehydrogenases/reductases (SDR) family.</text>
</comment>
<evidence type="ECO:0000313" key="3">
    <source>
        <dbReference type="EMBL" id="KAJ5248773.1"/>
    </source>
</evidence>
<accession>A0A9W9PJU5</accession>
<sequence>MSQSPVIFILGAGPNIGQSVANEFASKGYRVALAARKLKEEDSTAQELHLPIDLSKPSAIAAAFAKVKEQLGAPSVVVYNASAAGRDDPQNPLSLSLEDFSRDLSINTISVYAAAQEAVACFETLPSSASKTFIYTGNILNTRTIKPMMSLGTGKSATAHFLEYAASSYAERRMKFYYADERRADGSPAYFDIDGDSHAKFYFQLSQSKSQGQWHQTFVKEQGYHRF</sequence>
<name>A0A9W9PJU5_9EURO</name>
<evidence type="ECO:0000313" key="4">
    <source>
        <dbReference type="Proteomes" id="UP001150941"/>
    </source>
</evidence>
<dbReference type="Gene3D" id="3.40.50.720">
    <property type="entry name" value="NAD(P)-binding Rossmann-like Domain"/>
    <property type="match status" value="1"/>
</dbReference>
<dbReference type="GeneID" id="83196824"/>
<dbReference type="EMBL" id="JAPQKS010000001">
    <property type="protein sequence ID" value="KAJ5248773.1"/>
    <property type="molecule type" value="Genomic_DNA"/>
</dbReference>
<evidence type="ECO:0008006" key="5">
    <source>
        <dbReference type="Google" id="ProtNLM"/>
    </source>
</evidence>
<keyword evidence="2" id="KW-0560">Oxidoreductase</keyword>